<evidence type="ECO:0000313" key="1">
    <source>
        <dbReference type="EMBL" id="MBU7598046.1"/>
    </source>
</evidence>
<gene>
    <name evidence="1" type="ORF">JGS22_010585</name>
</gene>
<dbReference type="AlphaFoldDB" id="A0A949JDR2"/>
<organism evidence="1 2">
    <name type="scientific">Streptomyces tardus</name>
    <dbReference type="NCBI Taxonomy" id="2780544"/>
    <lineage>
        <taxon>Bacteria</taxon>
        <taxon>Bacillati</taxon>
        <taxon>Actinomycetota</taxon>
        <taxon>Actinomycetes</taxon>
        <taxon>Kitasatosporales</taxon>
        <taxon>Streptomycetaceae</taxon>
        <taxon>Streptomyces</taxon>
    </lineage>
</organism>
<proteinExistence type="predicted"/>
<name>A0A949JDR2_9ACTN</name>
<accession>A0A949JDR2</accession>
<dbReference type="Proteomes" id="UP000694501">
    <property type="component" value="Unassembled WGS sequence"/>
</dbReference>
<evidence type="ECO:0000313" key="2">
    <source>
        <dbReference type="Proteomes" id="UP000694501"/>
    </source>
</evidence>
<sequence length="121" mass="13662">MTGTPECPACARSLTALSVVRTRQRWGGGEPRPRPELWWQCARCGWVGYQRNRGESLNVMRRLEGVEGDCPFCGWDQCCVVSEPWWSANTGVMAGRPGWLSWEVCLECGTSNQRRADSRPQ</sequence>
<keyword evidence="2" id="KW-1185">Reference proteome</keyword>
<comment type="caution">
    <text evidence="1">The sequence shown here is derived from an EMBL/GenBank/DDBJ whole genome shotgun (WGS) entry which is preliminary data.</text>
</comment>
<dbReference type="EMBL" id="JAELVF020000001">
    <property type="protein sequence ID" value="MBU7598046.1"/>
    <property type="molecule type" value="Genomic_DNA"/>
</dbReference>
<protein>
    <submittedName>
        <fullName evidence="1">Uncharacterized protein</fullName>
    </submittedName>
</protein>
<reference evidence="1" key="1">
    <citation type="submission" date="2021-06" db="EMBL/GenBank/DDBJ databases">
        <title>Sequencing of actinobacteria type strains.</title>
        <authorList>
            <person name="Nguyen G.-S."/>
            <person name="Wentzel A."/>
        </authorList>
    </citation>
    <scope>NUCLEOTIDE SEQUENCE</scope>
    <source>
        <strain evidence="1">P38-E01</strain>
    </source>
</reference>